<name>A0A166AHX9_9AGAM</name>
<reference evidence="1 2" key="1">
    <citation type="journal article" date="2016" name="Mol. Biol. Evol.">
        <title>Comparative Genomics of Early-Diverging Mushroom-Forming Fungi Provides Insights into the Origins of Lignocellulose Decay Capabilities.</title>
        <authorList>
            <person name="Nagy L.G."/>
            <person name="Riley R."/>
            <person name="Tritt A."/>
            <person name="Adam C."/>
            <person name="Daum C."/>
            <person name="Floudas D."/>
            <person name="Sun H."/>
            <person name="Yadav J.S."/>
            <person name="Pangilinan J."/>
            <person name="Larsson K.H."/>
            <person name="Matsuura K."/>
            <person name="Barry K."/>
            <person name="Labutti K."/>
            <person name="Kuo R."/>
            <person name="Ohm R.A."/>
            <person name="Bhattacharya S.S."/>
            <person name="Shirouzu T."/>
            <person name="Yoshinaga Y."/>
            <person name="Martin F.M."/>
            <person name="Grigoriev I.V."/>
            <person name="Hibbett D.S."/>
        </authorList>
    </citation>
    <scope>NUCLEOTIDE SEQUENCE [LARGE SCALE GENOMIC DNA]</scope>
    <source>
        <strain evidence="1 2">HHB10207 ss-3</strain>
    </source>
</reference>
<dbReference type="Proteomes" id="UP000076798">
    <property type="component" value="Unassembled WGS sequence"/>
</dbReference>
<evidence type="ECO:0000313" key="1">
    <source>
        <dbReference type="EMBL" id="KZT35339.1"/>
    </source>
</evidence>
<evidence type="ECO:0000313" key="2">
    <source>
        <dbReference type="Proteomes" id="UP000076798"/>
    </source>
</evidence>
<keyword evidence="2" id="KW-1185">Reference proteome</keyword>
<dbReference type="EMBL" id="KV428143">
    <property type="protein sequence ID" value="KZT35339.1"/>
    <property type="molecule type" value="Genomic_DNA"/>
</dbReference>
<accession>A0A166AHX9</accession>
<sequence>MAHIRGRADVMNHACRLIDDLARIRLHSANQAVEIAYLKDQNAASEAAQADNIARIAHLEDVKAHLEDRIASLEADRAYVMNAIGQEGI</sequence>
<dbReference type="AlphaFoldDB" id="A0A166AHX9"/>
<organism evidence="1 2">
    <name type="scientific">Sistotremastrum suecicum HHB10207 ss-3</name>
    <dbReference type="NCBI Taxonomy" id="1314776"/>
    <lineage>
        <taxon>Eukaryota</taxon>
        <taxon>Fungi</taxon>
        <taxon>Dikarya</taxon>
        <taxon>Basidiomycota</taxon>
        <taxon>Agaricomycotina</taxon>
        <taxon>Agaricomycetes</taxon>
        <taxon>Sistotremastrales</taxon>
        <taxon>Sistotremastraceae</taxon>
        <taxon>Sistotremastrum</taxon>
    </lineage>
</organism>
<protein>
    <submittedName>
        <fullName evidence="1">Uncharacterized protein</fullName>
    </submittedName>
</protein>
<gene>
    <name evidence="1" type="ORF">SISSUDRAFT_1051568</name>
</gene>
<proteinExistence type="predicted"/>